<dbReference type="HOGENOM" id="CLU_000604_1_2_9"/>
<keyword evidence="2" id="KW-0067">ATP-binding</keyword>
<dbReference type="InterPro" id="IPR003439">
    <property type="entry name" value="ABC_transporter-like_ATP-bd"/>
</dbReference>
<name>Q0AU68_SYNWW</name>
<dbReference type="Gene3D" id="3.40.50.300">
    <property type="entry name" value="P-loop containing nucleotide triphosphate hydrolases"/>
    <property type="match status" value="1"/>
</dbReference>
<gene>
    <name evidence="4" type="ordered locus">Swol_2447</name>
</gene>
<dbReference type="KEGG" id="swo:Swol_2447"/>
<dbReference type="PANTHER" id="PTHR43038:SF3">
    <property type="entry name" value="ABC TRANSPORTER G FAMILY MEMBER 20 ISOFORM X1"/>
    <property type="match status" value="1"/>
</dbReference>
<dbReference type="PANTHER" id="PTHR43038">
    <property type="entry name" value="ATP-BINDING CASSETTE, SUB-FAMILY H, MEMBER 1"/>
    <property type="match status" value="1"/>
</dbReference>
<dbReference type="CDD" id="cd03230">
    <property type="entry name" value="ABC_DR_subfamily_A"/>
    <property type="match status" value="1"/>
</dbReference>
<evidence type="ECO:0000256" key="1">
    <source>
        <dbReference type="ARBA" id="ARBA00022741"/>
    </source>
</evidence>
<dbReference type="AlphaFoldDB" id="Q0AU68"/>
<dbReference type="InterPro" id="IPR003593">
    <property type="entry name" value="AAA+_ATPase"/>
</dbReference>
<evidence type="ECO:0000259" key="3">
    <source>
        <dbReference type="PROSITE" id="PS50893"/>
    </source>
</evidence>
<keyword evidence="5" id="KW-1185">Reference proteome</keyword>
<dbReference type="SMART" id="SM00382">
    <property type="entry name" value="AAA"/>
    <property type="match status" value="1"/>
</dbReference>
<dbReference type="Proteomes" id="UP000001968">
    <property type="component" value="Chromosome"/>
</dbReference>
<accession>Q0AU68</accession>
<keyword evidence="1" id="KW-0547">Nucleotide-binding</keyword>
<reference evidence="5" key="1">
    <citation type="journal article" date="2010" name="Environ. Microbiol.">
        <title>The genome of Syntrophomonas wolfei: new insights into syntrophic metabolism and biohydrogen production.</title>
        <authorList>
            <person name="Sieber J.R."/>
            <person name="Sims D.R."/>
            <person name="Han C."/>
            <person name="Kim E."/>
            <person name="Lykidis A."/>
            <person name="Lapidus A.L."/>
            <person name="McDonnald E."/>
            <person name="Rohlin L."/>
            <person name="Culley D.E."/>
            <person name="Gunsalus R."/>
            <person name="McInerney M.J."/>
        </authorList>
    </citation>
    <scope>NUCLEOTIDE SEQUENCE [LARGE SCALE GENOMIC DNA]</scope>
    <source>
        <strain evidence="5">DSM 2245B / Goettingen</strain>
    </source>
</reference>
<proteinExistence type="predicted"/>
<dbReference type="InterPro" id="IPR017871">
    <property type="entry name" value="ABC_transporter-like_CS"/>
</dbReference>
<dbReference type="GO" id="GO:0005524">
    <property type="term" value="F:ATP binding"/>
    <property type="evidence" value="ECO:0007669"/>
    <property type="project" value="UniProtKB-KW"/>
</dbReference>
<dbReference type="EMBL" id="CP000448">
    <property type="protein sequence ID" value="ABI69736.1"/>
    <property type="molecule type" value="Genomic_DNA"/>
</dbReference>
<evidence type="ECO:0000313" key="5">
    <source>
        <dbReference type="Proteomes" id="UP000001968"/>
    </source>
</evidence>
<organism evidence="4 5">
    <name type="scientific">Syntrophomonas wolfei subsp. wolfei (strain DSM 2245B / Goettingen)</name>
    <dbReference type="NCBI Taxonomy" id="335541"/>
    <lineage>
        <taxon>Bacteria</taxon>
        <taxon>Bacillati</taxon>
        <taxon>Bacillota</taxon>
        <taxon>Clostridia</taxon>
        <taxon>Eubacteriales</taxon>
        <taxon>Syntrophomonadaceae</taxon>
        <taxon>Syntrophomonas</taxon>
    </lineage>
</organism>
<protein>
    <submittedName>
        <fullName evidence="4">ABC multidrug efflux pump, ATPase subunit</fullName>
    </submittedName>
</protein>
<dbReference type="OrthoDB" id="9804819at2"/>
<dbReference type="PROSITE" id="PS00211">
    <property type="entry name" value="ABC_TRANSPORTER_1"/>
    <property type="match status" value="1"/>
</dbReference>
<sequence>MIHCNQLTKSFGPIPAVKGVNLQVKKNSITGLLGPDGAGKTTLLRMICGLITPDSGAVQLMGLPPEKIERQDLGYMPQRFSLYGDLSVMENIDFFASLYGLHKSLIRERAEEILERTGLAGFEQRLGEQLSGGMKQKLALSCALITRPQILVLDEPTYGVDPQSRQEFWQILYDLNRGGMTILLSTPYMDEAELCHQVAFINEGRLEVVAPPAEIKLSFPFRILELRAPLRDPHFFDSLPGILDASFYGYKYRLVVKEVENSRHRLEELLLSQGLEPESIVEAAPSMEELFVFLAEAKGFAGGEV</sequence>
<dbReference type="eggNOG" id="COG1131">
    <property type="taxonomic scope" value="Bacteria"/>
</dbReference>
<feature type="domain" description="ABC transporter" evidence="3">
    <location>
        <begin position="2"/>
        <end position="228"/>
    </location>
</feature>
<dbReference type="RefSeq" id="WP_011641820.1">
    <property type="nucleotide sequence ID" value="NC_008346.1"/>
</dbReference>
<dbReference type="GO" id="GO:0016887">
    <property type="term" value="F:ATP hydrolysis activity"/>
    <property type="evidence" value="ECO:0007669"/>
    <property type="project" value="InterPro"/>
</dbReference>
<evidence type="ECO:0000256" key="2">
    <source>
        <dbReference type="ARBA" id="ARBA00022840"/>
    </source>
</evidence>
<dbReference type="InterPro" id="IPR027417">
    <property type="entry name" value="P-loop_NTPase"/>
</dbReference>
<dbReference type="Pfam" id="PF00005">
    <property type="entry name" value="ABC_tran"/>
    <property type="match status" value="1"/>
</dbReference>
<evidence type="ECO:0000313" key="4">
    <source>
        <dbReference type="EMBL" id="ABI69736.1"/>
    </source>
</evidence>
<dbReference type="STRING" id="335541.Swol_2447"/>
<dbReference type="PROSITE" id="PS50893">
    <property type="entry name" value="ABC_TRANSPORTER_2"/>
    <property type="match status" value="1"/>
</dbReference>
<dbReference type="SUPFAM" id="SSF52540">
    <property type="entry name" value="P-loop containing nucleoside triphosphate hydrolases"/>
    <property type="match status" value="1"/>
</dbReference>